<feature type="compositionally biased region" description="Pro residues" evidence="1">
    <location>
        <begin position="50"/>
        <end position="60"/>
    </location>
</feature>
<gene>
    <name evidence="2" type="ORF">PGTUg99_032107</name>
</gene>
<reference evidence="2 3" key="1">
    <citation type="submission" date="2019-05" db="EMBL/GenBank/DDBJ databases">
        <title>Emergence of the Ug99 lineage of the wheat stem rust pathogen through somatic hybridization.</title>
        <authorList>
            <person name="Li F."/>
            <person name="Upadhyaya N.M."/>
            <person name="Sperschneider J."/>
            <person name="Matny O."/>
            <person name="Nguyen-Phuc H."/>
            <person name="Mago R."/>
            <person name="Raley C."/>
            <person name="Miller M.E."/>
            <person name="Silverstein K.A.T."/>
            <person name="Henningsen E."/>
            <person name="Hirsch C.D."/>
            <person name="Visser B."/>
            <person name="Pretorius Z.A."/>
            <person name="Steffenson B.J."/>
            <person name="Schwessinger B."/>
            <person name="Dodds P.N."/>
            <person name="Figueroa M."/>
        </authorList>
    </citation>
    <scope>NUCLEOTIDE SEQUENCE [LARGE SCALE GENOMIC DNA]</scope>
    <source>
        <strain evidence="2 3">Ug99</strain>
    </source>
</reference>
<name>A0A5B0RMT8_PUCGR</name>
<feature type="compositionally biased region" description="Polar residues" evidence="1">
    <location>
        <begin position="39"/>
        <end position="49"/>
    </location>
</feature>
<evidence type="ECO:0000313" key="2">
    <source>
        <dbReference type="EMBL" id="KAA1127226.1"/>
    </source>
</evidence>
<evidence type="ECO:0000256" key="1">
    <source>
        <dbReference type="SAM" id="MobiDB-lite"/>
    </source>
</evidence>
<sequence length="60" mass="6843">MINRRHSKITVEYHTQEARNDRSVNSTGAVIVLRLSSHFNQSINPLNPNSHPPTNKPRNP</sequence>
<protein>
    <submittedName>
        <fullName evidence="2">Uncharacterized protein</fullName>
    </submittedName>
</protein>
<feature type="region of interest" description="Disordered" evidence="1">
    <location>
        <begin position="39"/>
        <end position="60"/>
    </location>
</feature>
<dbReference type="Proteomes" id="UP000325313">
    <property type="component" value="Unassembled WGS sequence"/>
</dbReference>
<dbReference type="AlphaFoldDB" id="A0A5B0RMT8"/>
<comment type="caution">
    <text evidence="2">The sequence shown here is derived from an EMBL/GenBank/DDBJ whole genome shotgun (WGS) entry which is preliminary data.</text>
</comment>
<organism evidence="2 3">
    <name type="scientific">Puccinia graminis f. sp. tritici</name>
    <dbReference type="NCBI Taxonomy" id="56615"/>
    <lineage>
        <taxon>Eukaryota</taxon>
        <taxon>Fungi</taxon>
        <taxon>Dikarya</taxon>
        <taxon>Basidiomycota</taxon>
        <taxon>Pucciniomycotina</taxon>
        <taxon>Pucciniomycetes</taxon>
        <taxon>Pucciniales</taxon>
        <taxon>Pucciniaceae</taxon>
        <taxon>Puccinia</taxon>
    </lineage>
</organism>
<accession>A0A5B0RMT8</accession>
<evidence type="ECO:0000313" key="3">
    <source>
        <dbReference type="Proteomes" id="UP000325313"/>
    </source>
</evidence>
<dbReference type="EMBL" id="VDEP01000169">
    <property type="protein sequence ID" value="KAA1127226.1"/>
    <property type="molecule type" value="Genomic_DNA"/>
</dbReference>
<proteinExistence type="predicted"/>